<dbReference type="InterPro" id="IPR045242">
    <property type="entry name" value="Syntaxin"/>
</dbReference>
<dbReference type="GO" id="GO:0000149">
    <property type="term" value="F:SNARE binding"/>
    <property type="evidence" value="ECO:0007669"/>
    <property type="project" value="TreeGrafter"/>
</dbReference>
<dbReference type="SUPFAM" id="SSF58038">
    <property type="entry name" value="SNARE fusion complex"/>
    <property type="match status" value="1"/>
</dbReference>
<evidence type="ECO:0000313" key="5">
    <source>
        <dbReference type="Proteomes" id="UP000203826"/>
    </source>
</evidence>
<evidence type="ECO:0000256" key="1">
    <source>
        <dbReference type="ARBA" id="ARBA00004211"/>
    </source>
</evidence>
<dbReference type="Proteomes" id="UP000203826">
    <property type="component" value="Segment"/>
</dbReference>
<accession>A0A0N7G7P0</accession>
<evidence type="ECO:0000256" key="2">
    <source>
        <dbReference type="SAM" id="Phobius"/>
    </source>
</evidence>
<evidence type="ECO:0000313" key="4">
    <source>
        <dbReference type="EMBL" id="ALH23321.1"/>
    </source>
</evidence>
<dbReference type="GO" id="GO:0005484">
    <property type="term" value="F:SNAP receptor activity"/>
    <property type="evidence" value="ECO:0007669"/>
    <property type="project" value="TreeGrafter"/>
</dbReference>
<proteinExistence type="predicted"/>
<keyword evidence="2" id="KW-1133">Transmembrane helix</keyword>
<dbReference type="EMBL" id="KT820662">
    <property type="protein sequence ID" value="ALH23321.1"/>
    <property type="molecule type" value="Genomic_DNA"/>
</dbReference>
<comment type="subcellular location">
    <subcellularLocation>
        <location evidence="1">Membrane</location>
        <topology evidence="1">Single-pass type IV membrane protein</topology>
    </subcellularLocation>
</comment>
<keyword evidence="2" id="KW-0812">Transmembrane</keyword>
<gene>
    <name evidence="4" type="ORF">ceV_415</name>
</gene>
<dbReference type="PROSITE" id="PS50192">
    <property type="entry name" value="T_SNARE"/>
    <property type="match status" value="1"/>
</dbReference>
<feature type="transmembrane region" description="Helical" evidence="2">
    <location>
        <begin position="79"/>
        <end position="100"/>
    </location>
</feature>
<dbReference type="SMART" id="SM00397">
    <property type="entry name" value="t_SNARE"/>
    <property type="match status" value="1"/>
</dbReference>
<dbReference type="GO" id="GO:0006887">
    <property type="term" value="P:exocytosis"/>
    <property type="evidence" value="ECO:0007669"/>
    <property type="project" value="TreeGrafter"/>
</dbReference>
<protein>
    <submittedName>
        <fullName evidence="4">SNARE domain containing protein/ putative syntaxin</fullName>
    </submittedName>
</protein>
<dbReference type="PANTHER" id="PTHR19957">
    <property type="entry name" value="SYNTAXIN"/>
    <property type="match status" value="1"/>
</dbReference>
<dbReference type="KEGG" id="vg:26049282"/>
<dbReference type="GO" id="GO:0005886">
    <property type="term" value="C:plasma membrane"/>
    <property type="evidence" value="ECO:0007669"/>
    <property type="project" value="TreeGrafter"/>
</dbReference>
<name>A0A0N7G7P0_9VIRU</name>
<evidence type="ECO:0000259" key="3">
    <source>
        <dbReference type="PROSITE" id="PS50192"/>
    </source>
</evidence>
<reference evidence="4 5" key="1">
    <citation type="journal article" date="2015" name="Genome Announc.">
        <title>The 474-Kilobase-Pair Complete Genome Sequence of CeV-01B, a Virus Infecting Haptolina (Chrysochromulina) ericina (Prymnesiophyceae).</title>
        <authorList>
            <person name="Gallot-Lavallee L."/>
            <person name="Pagarete A."/>
            <person name="Legendre M."/>
            <person name="Santini S."/>
            <person name="Sandaa R.A."/>
            <person name="Himmelbauer H."/>
            <person name="Ogata H."/>
            <person name="Bratbak G."/>
            <person name="Claverie J.M."/>
        </authorList>
    </citation>
    <scope>NUCLEOTIDE SEQUENCE [LARGE SCALE GENOMIC DNA]</scope>
    <source>
        <strain evidence="4">CeV-01B</strain>
    </source>
</reference>
<keyword evidence="5" id="KW-1185">Reference proteome</keyword>
<dbReference type="InterPro" id="IPR000727">
    <property type="entry name" value="T_SNARE_dom"/>
</dbReference>
<feature type="domain" description="T-SNARE coiled-coil homology" evidence="3">
    <location>
        <begin position="7"/>
        <end position="69"/>
    </location>
</feature>
<dbReference type="Gene3D" id="1.20.5.110">
    <property type="match status" value="1"/>
</dbReference>
<keyword evidence="2" id="KW-0472">Membrane</keyword>
<dbReference type="GO" id="GO:0006906">
    <property type="term" value="P:vesicle fusion"/>
    <property type="evidence" value="ECO:0007669"/>
    <property type="project" value="TreeGrafter"/>
</dbReference>
<sequence length="101" mass="11912">MQDQLIDIQLEEREQDINKLVNGVQEVSDLFTDVSLLVSYQGEQIENIQTNIQNSFSHINKANVDLEKAKKYKEKKRQFYSKLFCFIFFIISIIIIIIILK</sequence>
<organism evidence="4 5">
    <name type="scientific">Chrysochromulina ericina virus CeV-01B</name>
    <dbReference type="NCBI Taxonomy" id="3070830"/>
    <lineage>
        <taxon>Viruses</taxon>
        <taxon>Varidnaviria</taxon>
        <taxon>Bamfordvirae</taxon>
        <taxon>Nucleocytoviricota</taxon>
        <taxon>Megaviricetes</taxon>
        <taxon>Imitervirales</taxon>
        <taxon>Mesomimiviridae</taxon>
        <taxon>Tethysvirus</taxon>
        <taxon>Tethysvirus raunefjordenense</taxon>
    </lineage>
</organism>
<dbReference type="PANTHER" id="PTHR19957:SF307">
    <property type="entry name" value="PROTEIN SSO1-RELATED"/>
    <property type="match status" value="1"/>
</dbReference>